<reference evidence="5 6" key="1">
    <citation type="submission" date="2014-02" db="EMBL/GenBank/DDBJ databases">
        <title>Transposable element dynamics among asymbiotic and ectomycorrhizal Amanita fungi.</title>
        <authorList>
            <consortium name="DOE Joint Genome Institute"/>
            <person name="Hess J."/>
            <person name="Skrede I."/>
            <person name="Wolfe B."/>
            <person name="LaButti K."/>
            <person name="Ohm R.A."/>
            <person name="Grigoriev I.V."/>
            <person name="Pringle A."/>
        </authorList>
    </citation>
    <scope>NUCLEOTIDE SEQUENCE [LARGE SCALE GENOMIC DNA]</scope>
    <source>
        <strain evidence="5 6">SKay4041</strain>
    </source>
</reference>
<dbReference type="GO" id="GO:0006355">
    <property type="term" value="P:regulation of DNA-templated transcription"/>
    <property type="evidence" value="ECO:0007669"/>
    <property type="project" value="InterPro"/>
</dbReference>
<feature type="region of interest" description="Disordered" evidence="4">
    <location>
        <begin position="41"/>
        <end position="63"/>
    </location>
</feature>
<evidence type="ECO:0000256" key="2">
    <source>
        <dbReference type="ARBA" id="ARBA00006809"/>
    </source>
</evidence>
<organism evidence="5 6">
    <name type="scientific">Amanita thiersii Skay4041</name>
    <dbReference type="NCBI Taxonomy" id="703135"/>
    <lineage>
        <taxon>Eukaryota</taxon>
        <taxon>Fungi</taxon>
        <taxon>Dikarya</taxon>
        <taxon>Basidiomycota</taxon>
        <taxon>Agaricomycotina</taxon>
        <taxon>Agaricomycetes</taxon>
        <taxon>Agaricomycetidae</taxon>
        <taxon>Agaricales</taxon>
        <taxon>Pluteineae</taxon>
        <taxon>Amanitaceae</taxon>
        <taxon>Amanita</taxon>
    </lineage>
</organism>
<dbReference type="PANTHER" id="PTHR13213">
    <property type="entry name" value="MYB-BINDING PROTEIN 1A FAMILY MEMBER"/>
    <property type="match status" value="1"/>
</dbReference>
<keyword evidence="3" id="KW-0539">Nucleus</keyword>
<evidence type="ECO:0000313" key="5">
    <source>
        <dbReference type="EMBL" id="PFH52419.1"/>
    </source>
</evidence>
<dbReference type="InterPro" id="IPR016024">
    <property type="entry name" value="ARM-type_fold"/>
</dbReference>
<dbReference type="OrthoDB" id="342531at2759"/>
<proteinExistence type="inferred from homology"/>
<sequence>MSTTLPLFWHLSSVSKKERIDASVKLVGALEQFQATFVPKEPLTSVSESEEEEQEEDGAAQKTDMLDALNAQDVSYSIRRLVRGLASPRESSRLGFAVALTELLSRINTVTCAQIVKLILDGTKSQGSMSGQEERDMHFARLFGFAAIIQSGLLVRGGSLPMSGSSTPEVSTLSAFEEVVKGLYSLGEKKAWLRESVWWTIGLAVGALNESQVPWKSSAVDSLLEQLFAENKVWSPEKVALAIKMQEVYPALEWSRYLTPAFKKGVILHSSNLQPLAKILKVWGSQDEEGEEIAKATPGTWKPGPHYVWDVILDHYLPTTTPSVEDIGFQEFYRIVVDESLFSSTSSAERKYWGFRIFQKALPRVSDTTMPMLFTKNFMRCWINHLSNRDRYLHKIARQTAVEVKEFVRKNPQLGLALILQLTGMHGHQQFDKLTKTTTVESILTAMDLNGIKDYVNYLLAQSNKQQDGEKLDAASLDTKRSWIIDQFGSLVRNTSVPKSDNWVIPILNWLTVNGLCTVKKKTKSSSNVLHIFAQPPLKEELRQQCCTRLLIILGDLNSQTSIVKTDNISVKATAVASDGEFWMAKVLRTIKQLEEDTKHIAFCAKISPQVEELYSGARETLSRLREATDETSRGAELLLLATLLQSYCSSAGSKVGDEELEACINAINQFFPIKKKKGPKIAETDDTETSFEPIDTLVDTIIGFMEKSTAYLRVVGNQAFASLSSAIKESTIDLILAQLERRDPSELLENDEEGSDQDVEMEDGDNESESSVESDKVDEENDSGEDEGEEGDEVNPEFRSKVEEVLRSSGAHADSDEEEGEELMDDDQMMAIDEQLANVFRSQMGDKKMKKNTGAQREATHFKNRVLDLVDTFLKKQPTSPLALRLINPLVELMISAGPDEQQLADKTKSILRSRFGKTKELPLDADLDSVKLVFTNIHVRARKIHSAEHLKLLSQCSLYLSRILLHQKADVVVLDAYRQSLSDFLTRKNSNLNPGFFEELLRRFPSPGWQLHTYLVDLVTKAVNTYRQCQAFYLLDIIIKQPSSLSQYAAELTKPMPQLRKTLLELIQSACDEETTLSAAQLKAVLGLVLSAIRLTQQSGALLSETWDPPSWEAMQTTIRTSKRYKTSPVVIKLCGRIIGALQVGPGDETKQKQKQKRKAEDASKKSEPSRRKRTKLDENA</sequence>
<feature type="compositionally biased region" description="Acidic residues" evidence="4">
    <location>
        <begin position="816"/>
        <end position="827"/>
    </location>
</feature>
<accession>A0A2A9NPF4</accession>
<name>A0A2A9NPF4_9AGAR</name>
<keyword evidence="6" id="KW-1185">Reference proteome</keyword>
<feature type="region of interest" description="Disordered" evidence="4">
    <location>
        <begin position="746"/>
        <end position="827"/>
    </location>
</feature>
<dbReference type="InterPro" id="IPR007015">
    <property type="entry name" value="DNA_pol_V/MYBBP1A"/>
</dbReference>
<dbReference type="STRING" id="703135.A0A2A9NPF4"/>
<dbReference type="SUPFAM" id="SSF48371">
    <property type="entry name" value="ARM repeat"/>
    <property type="match status" value="1"/>
</dbReference>
<feature type="compositionally biased region" description="Basic and acidic residues" evidence="4">
    <location>
        <begin position="1161"/>
        <end position="1183"/>
    </location>
</feature>
<evidence type="ECO:0000313" key="6">
    <source>
        <dbReference type="Proteomes" id="UP000242287"/>
    </source>
</evidence>
<dbReference type="GO" id="GO:0000182">
    <property type="term" value="F:rDNA binding"/>
    <property type="evidence" value="ECO:0007669"/>
    <property type="project" value="TreeGrafter"/>
</dbReference>
<comment type="subcellular location">
    <subcellularLocation>
        <location evidence="1">Nucleus</location>
    </subcellularLocation>
</comment>
<feature type="compositionally biased region" description="Acidic residues" evidence="4">
    <location>
        <begin position="48"/>
        <end position="58"/>
    </location>
</feature>
<dbReference type="Pfam" id="PF04931">
    <property type="entry name" value="DNA_pol_phi"/>
    <property type="match status" value="1"/>
</dbReference>
<feature type="compositionally biased region" description="Acidic residues" evidence="4">
    <location>
        <begin position="747"/>
        <end position="796"/>
    </location>
</feature>
<dbReference type="AlphaFoldDB" id="A0A2A9NPF4"/>
<evidence type="ECO:0000256" key="1">
    <source>
        <dbReference type="ARBA" id="ARBA00004123"/>
    </source>
</evidence>
<protein>
    <recommendedName>
        <fullName evidence="7">DNA polymerase V</fullName>
    </recommendedName>
</protein>
<evidence type="ECO:0000256" key="3">
    <source>
        <dbReference type="ARBA" id="ARBA00023242"/>
    </source>
</evidence>
<dbReference type="EMBL" id="KZ301979">
    <property type="protein sequence ID" value="PFH52419.1"/>
    <property type="molecule type" value="Genomic_DNA"/>
</dbReference>
<feature type="region of interest" description="Disordered" evidence="4">
    <location>
        <begin position="1147"/>
        <end position="1183"/>
    </location>
</feature>
<dbReference type="GO" id="GO:0005730">
    <property type="term" value="C:nucleolus"/>
    <property type="evidence" value="ECO:0007669"/>
    <property type="project" value="InterPro"/>
</dbReference>
<evidence type="ECO:0008006" key="7">
    <source>
        <dbReference type="Google" id="ProtNLM"/>
    </source>
</evidence>
<gene>
    <name evidence="5" type="ORF">AMATHDRAFT_139897</name>
</gene>
<dbReference type="Proteomes" id="UP000242287">
    <property type="component" value="Unassembled WGS sequence"/>
</dbReference>
<evidence type="ECO:0000256" key="4">
    <source>
        <dbReference type="SAM" id="MobiDB-lite"/>
    </source>
</evidence>
<comment type="similarity">
    <text evidence="2">Belongs to the MYBBP1A family.</text>
</comment>
<dbReference type="PANTHER" id="PTHR13213:SF2">
    <property type="entry name" value="MYB-BINDING PROTEIN 1A"/>
    <property type="match status" value="1"/>
</dbReference>
<feature type="compositionally biased region" description="Basic and acidic residues" evidence="4">
    <location>
        <begin position="797"/>
        <end position="807"/>
    </location>
</feature>